<dbReference type="InterPro" id="IPR026843">
    <property type="entry name" value="SbcD_C"/>
</dbReference>
<keyword evidence="7" id="KW-0233">DNA recombination</keyword>
<dbReference type="InterPro" id="IPR041796">
    <property type="entry name" value="Mre11_N"/>
</dbReference>
<reference evidence="10 11" key="1">
    <citation type="journal article" date="2016" name="Genome Announc.">
        <title>Complete Genome Sequences of Aerococcus christensenii CCUG 28831T, Aerococcus sanguinicola CCUG 43001T, Aerococcus urinae CCUG 36881T, Aerococcus urinaeequi CCUG 28094T, Aerococcus urinaehominis CCUG 42038 BT, and Aerococcus viridans CCUG 4311T.</title>
        <authorList>
            <person name="Carkaci D."/>
            <person name="Dargis R."/>
            <person name="Nielsen X.C."/>
            <person name="Skovgaard O."/>
            <person name="Fuursted K."/>
            <person name="Christensen J.J."/>
        </authorList>
    </citation>
    <scope>NUCLEOTIDE SEQUENCE [LARGE SCALE GENOMIC DNA]</scope>
    <source>
        <strain evidence="10 11">CCUG42038B</strain>
    </source>
</reference>
<name>A0A120IAX2_9LACT</name>
<dbReference type="InterPro" id="IPR004593">
    <property type="entry name" value="SbcD"/>
</dbReference>
<evidence type="ECO:0000256" key="5">
    <source>
        <dbReference type="ARBA" id="ARBA00022801"/>
    </source>
</evidence>
<dbReference type="Proteomes" id="UP000062260">
    <property type="component" value="Chromosome"/>
</dbReference>
<dbReference type="GO" id="GO:0006310">
    <property type="term" value="P:DNA recombination"/>
    <property type="evidence" value="ECO:0007669"/>
    <property type="project" value="UniProtKB-KW"/>
</dbReference>
<keyword evidence="6 7" id="KW-0269">Exonuclease</keyword>
<dbReference type="InterPro" id="IPR004843">
    <property type="entry name" value="Calcineurin-like_PHP"/>
</dbReference>
<dbReference type="Pfam" id="PF12320">
    <property type="entry name" value="SbcD_C"/>
    <property type="match status" value="1"/>
</dbReference>
<keyword evidence="4 7" id="KW-0540">Nuclease</keyword>
<reference evidence="11" key="2">
    <citation type="submission" date="2016-01" db="EMBL/GenBank/DDBJ databases">
        <title>Six Aerococcus type strain genome sequencing and assembly using PacBio and Illumina Hiseq.</title>
        <authorList>
            <person name="Carkaci D."/>
            <person name="Dargis R."/>
            <person name="Nielsen X.C."/>
            <person name="Skovgaard O."/>
            <person name="Fuursted K."/>
            <person name="Christensen J.J."/>
        </authorList>
    </citation>
    <scope>NUCLEOTIDE SEQUENCE [LARGE SCALE GENOMIC DNA]</scope>
    <source>
        <strain evidence="11">CCUG42038B</strain>
    </source>
</reference>
<gene>
    <name evidence="7" type="primary">sbcD</name>
    <name evidence="10" type="ORF">AWM75_05200</name>
</gene>
<evidence type="ECO:0000313" key="11">
    <source>
        <dbReference type="Proteomes" id="UP000062260"/>
    </source>
</evidence>
<evidence type="ECO:0000256" key="1">
    <source>
        <dbReference type="ARBA" id="ARBA00010555"/>
    </source>
</evidence>
<dbReference type="GO" id="GO:0008408">
    <property type="term" value="F:3'-5' exonuclease activity"/>
    <property type="evidence" value="ECO:0007669"/>
    <property type="project" value="InterPro"/>
</dbReference>
<dbReference type="CDD" id="cd00840">
    <property type="entry name" value="MPP_Mre11_N"/>
    <property type="match status" value="1"/>
</dbReference>
<dbReference type="SUPFAM" id="SSF56300">
    <property type="entry name" value="Metallo-dependent phosphatases"/>
    <property type="match status" value="1"/>
</dbReference>
<dbReference type="EMBL" id="CP014163">
    <property type="protein sequence ID" value="AMB99428.1"/>
    <property type="molecule type" value="Genomic_DNA"/>
</dbReference>
<sequence length="388" mass="43776">MKIIHTADWHIGKLLNGYSLLADQEALLRDWLNQVVALKPDLVIMSGDLYDRSLPSAEATRLVNQLLTEMTQVLTCPICVIAGNHDSADRIDYASDLLAHHQLYLVGQPSSKPVKIEIDQADVYLLPYASTSALRQVYPQATIKNLQDGCQYQLDLIRDQWDSGRINIVAYHGYVTAASGDQAGGDLTMSDSERPLEIGTAEFVPVQAFKGFDYVALGHLHQAQKVANDHIRYAGSLLKYSKSEAYHKKQFLEVDLTKDNLLVKSHFFKPVRDLRIIRANFAELLKDGTSDYVFLELTDKVLIHDAVNRLRQSYPYLMGMEYINLDFNEEVALEAPTMAEVDLADQDLPNLFGKFYQQVEGQAMSTRQLDLVKEIYQASQKEGQDETD</sequence>
<keyword evidence="5 7" id="KW-0378">Hydrolase</keyword>
<dbReference type="STRING" id="128944.AWM75_05200"/>
<dbReference type="NCBIfam" id="TIGR00619">
    <property type="entry name" value="sbcd"/>
    <property type="match status" value="1"/>
</dbReference>
<evidence type="ECO:0000256" key="4">
    <source>
        <dbReference type="ARBA" id="ARBA00022722"/>
    </source>
</evidence>
<proteinExistence type="inferred from homology"/>
<feature type="domain" description="Nuclease SbcCD subunit D C-terminal" evidence="9">
    <location>
        <begin position="271"/>
        <end position="359"/>
    </location>
</feature>
<comment type="similarity">
    <text evidence="1 7">Belongs to the SbcD family.</text>
</comment>
<evidence type="ECO:0000259" key="8">
    <source>
        <dbReference type="Pfam" id="PF00149"/>
    </source>
</evidence>
<protein>
    <recommendedName>
        <fullName evidence="3 7">Nuclease SbcCD subunit D</fullName>
    </recommendedName>
</protein>
<dbReference type="AlphaFoldDB" id="A0A120IAX2"/>
<dbReference type="InterPro" id="IPR029052">
    <property type="entry name" value="Metallo-depent_PP-like"/>
</dbReference>
<accession>A0A120IAX2</accession>
<dbReference type="KEGG" id="auh:AWM75_05200"/>
<keyword evidence="7" id="KW-0255">Endonuclease</keyword>
<comment type="function">
    <text evidence="7">SbcCD cleaves DNA hairpin structures. These structures can inhibit DNA replication and are intermediates in certain DNA recombination reactions. The complex acts as a 3'-&gt;5' double strand exonuclease that can open hairpins. It also has a 5' single-strand endonuclease activity.</text>
</comment>
<evidence type="ECO:0000259" key="9">
    <source>
        <dbReference type="Pfam" id="PF12320"/>
    </source>
</evidence>
<dbReference type="InterPro" id="IPR050535">
    <property type="entry name" value="DNA_Repair-Maintenance_Comp"/>
</dbReference>
<dbReference type="GO" id="GO:0004519">
    <property type="term" value="F:endonuclease activity"/>
    <property type="evidence" value="ECO:0007669"/>
    <property type="project" value="UniProtKB-KW"/>
</dbReference>
<dbReference type="RefSeq" id="WP_067979145.1">
    <property type="nucleotide sequence ID" value="NZ_CP014163.1"/>
</dbReference>
<keyword evidence="7" id="KW-0235">DNA replication</keyword>
<evidence type="ECO:0000256" key="2">
    <source>
        <dbReference type="ARBA" id="ARBA00011322"/>
    </source>
</evidence>
<dbReference type="Pfam" id="PF00149">
    <property type="entry name" value="Metallophos"/>
    <property type="match status" value="1"/>
</dbReference>
<evidence type="ECO:0000256" key="6">
    <source>
        <dbReference type="ARBA" id="ARBA00022839"/>
    </source>
</evidence>
<dbReference type="Gene3D" id="3.60.21.10">
    <property type="match status" value="1"/>
</dbReference>
<dbReference type="PANTHER" id="PTHR30337">
    <property type="entry name" value="COMPONENT OF ATP-DEPENDENT DSDNA EXONUCLEASE"/>
    <property type="match status" value="1"/>
</dbReference>
<feature type="domain" description="Calcineurin-like phosphoesterase" evidence="8">
    <location>
        <begin position="1"/>
        <end position="222"/>
    </location>
</feature>
<evidence type="ECO:0000256" key="7">
    <source>
        <dbReference type="RuleBase" id="RU363069"/>
    </source>
</evidence>
<dbReference type="GO" id="GO:0006260">
    <property type="term" value="P:DNA replication"/>
    <property type="evidence" value="ECO:0007669"/>
    <property type="project" value="UniProtKB-KW"/>
</dbReference>
<keyword evidence="11" id="KW-1185">Reference proteome</keyword>
<dbReference type="PANTHER" id="PTHR30337:SF0">
    <property type="entry name" value="NUCLEASE SBCCD SUBUNIT D"/>
    <property type="match status" value="1"/>
</dbReference>
<evidence type="ECO:0000256" key="3">
    <source>
        <dbReference type="ARBA" id="ARBA00013365"/>
    </source>
</evidence>
<dbReference type="OrthoDB" id="9773856at2"/>
<comment type="subunit">
    <text evidence="2 7">Heterodimer of SbcC and SbcD.</text>
</comment>
<organism evidence="10 11">
    <name type="scientific">Aerococcus urinaehominis</name>
    <dbReference type="NCBI Taxonomy" id="128944"/>
    <lineage>
        <taxon>Bacteria</taxon>
        <taxon>Bacillati</taxon>
        <taxon>Bacillota</taxon>
        <taxon>Bacilli</taxon>
        <taxon>Lactobacillales</taxon>
        <taxon>Aerococcaceae</taxon>
        <taxon>Aerococcus</taxon>
    </lineage>
</organism>
<evidence type="ECO:0000313" key="10">
    <source>
        <dbReference type="EMBL" id="AMB99428.1"/>
    </source>
</evidence>